<dbReference type="Pfam" id="PF00596">
    <property type="entry name" value="Aldolase_II"/>
    <property type="match status" value="1"/>
</dbReference>
<dbReference type="InterPro" id="IPR001303">
    <property type="entry name" value="Aldolase_II/adducin_N"/>
</dbReference>
<evidence type="ECO:0000313" key="4">
    <source>
        <dbReference type="Proteomes" id="UP000241808"/>
    </source>
</evidence>
<dbReference type="SMART" id="SM01007">
    <property type="entry name" value="Aldolase_II"/>
    <property type="match status" value="1"/>
</dbReference>
<evidence type="ECO:0000256" key="1">
    <source>
        <dbReference type="ARBA" id="ARBA00037961"/>
    </source>
</evidence>
<dbReference type="GO" id="GO:0051015">
    <property type="term" value="F:actin filament binding"/>
    <property type="evidence" value="ECO:0007669"/>
    <property type="project" value="TreeGrafter"/>
</dbReference>
<dbReference type="GO" id="GO:0005856">
    <property type="term" value="C:cytoskeleton"/>
    <property type="evidence" value="ECO:0007669"/>
    <property type="project" value="TreeGrafter"/>
</dbReference>
<feature type="domain" description="Class II aldolase/adducin N-terminal" evidence="2">
    <location>
        <begin position="12"/>
        <end position="195"/>
    </location>
</feature>
<keyword evidence="4" id="KW-1185">Reference proteome</keyword>
<dbReference type="AlphaFoldDB" id="A0A2T4YWM2"/>
<dbReference type="SUPFAM" id="SSF53639">
    <property type="entry name" value="AraD/HMP-PK domain-like"/>
    <property type="match status" value="1"/>
</dbReference>
<dbReference type="EMBL" id="PZZL01000021">
    <property type="protein sequence ID" value="PTM49064.1"/>
    <property type="molecule type" value="Genomic_DNA"/>
</dbReference>
<dbReference type="PANTHER" id="PTHR10672">
    <property type="entry name" value="ADDUCIN"/>
    <property type="match status" value="1"/>
</dbReference>
<comment type="similarity">
    <text evidence="1">Belongs to the aldolase class II family.</text>
</comment>
<dbReference type="RefSeq" id="WP_108179575.1">
    <property type="nucleotide sequence ID" value="NZ_PZZL01000021.1"/>
</dbReference>
<proteinExistence type="inferred from homology"/>
<gene>
    <name evidence="3" type="ORF">C8P69_12117</name>
</gene>
<dbReference type="InterPro" id="IPR036409">
    <property type="entry name" value="Aldolase_II/adducin_N_sf"/>
</dbReference>
<evidence type="ECO:0000313" key="3">
    <source>
        <dbReference type="EMBL" id="PTM49064.1"/>
    </source>
</evidence>
<dbReference type="InterPro" id="IPR051017">
    <property type="entry name" value="Aldolase-II_Adducin_sf"/>
</dbReference>
<dbReference type="NCBIfam" id="NF005068">
    <property type="entry name" value="PRK06486.1"/>
    <property type="match status" value="1"/>
</dbReference>
<accession>A0A2T4YWM2</accession>
<comment type="caution">
    <text evidence="3">The sequence shown here is derived from an EMBL/GenBank/DDBJ whole genome shotgun (WGS) entry which is preliminary data.</text>
</comment>
<dbReference type="Proteomes" id="UP000241808">
    <property type="component" value="Unassembled WGS sequence"/>
</dbReference>
<dbReference type="Gene3D" id="3.40.225.10">
    <property type="entry name" value="Class II aldolase/adducin N-terminal domain"/>
    <property type="match status" value="1"/>
</dbReference>
<evidence type="ECO:0000259" key="2">
    <source>
        <dbReference type="SMART" id="SM01007"/>
    </source>
</evidence>
<name>A0A2T4YWM2_9HYPH</name>
<protein>
    <submittedName>
        <fullName evidence="3">Ribulose-5-phosphate 4-epimerase/fuculose-1-phosphate aldolase</fullName>
    </submittedName>
</protein>
<sequence length="240" mass="26693">MSTHKDIKTLRRELAAALRLAAAQELNEGICNHFSVVVPGPDERYLINPYGIHWGEMRPDDILLIDGEGQIHEGWGEVEATARNIHIAGHRANPRHQAILHVHMPYATALTMVEGGKLEMAHQTACRFLGRTAYQGFGGVALNAEEGERIAQAQKDNPHADIIFLEHHGVTIGGPTVGIAFDDLYYLERACKQQVLAQSTGLPLKIIPAEQARQTAREWMQVLEYQATKHFEALMRLNGL</sequence>
<reference evidence="3 4" key="1">
    <citation type="submission" date="2018-04" db="EMBL/GenBank/DDBJ databases">
        <title>Genomic Encyclopedia of Archaeal and Bacterial Type Strains, Phase II (KMG-II): from individual species to whole genera.</title>
        <authorList>
            <person name="Goeker M."/>
        </authorList>
    </citation>
    <scope>NUCLEOTIDE SEQUENCE [LARGE SCALE GENOMIC DNA]</scope>
    <source>
        <strain evidence="3 4">DSM 25521</strain>
    </source>
</reference>
<dbReference type="OrthoDB" id="5291399at2"/>
<organism evidence="3 4">
    <name type="scientific">Phreatobacter oligotrophus</name>
    <dbReference type="NCBI Taxonomy" id="1122261"/>
    <lineage>
        <taxon>Bacteria</taxon>
        <taxon>Pseudomonadati</taxon>
        <taxon>Pseudomonadota</taxon>
        <taxon>Alphaproteobacteria</taxon>
        <taxon>Hyphomicrobiales</taxon>
        <taxon>Phreatobacteraceae</taxon>
        <taxon>Phreatobacter</taxon>
    </lineage>
</organism>
<dbReference type="PANTHER" id="PTHR10672:SF3">
    <property type="entry name" value="PROTEIN HU-LI TAI SHAO"/>
    <property type="match status" value="1"/>
</dbReference>